<comment type="caution">
    <text evidence="2">The sequence shown here is derived from an EMBL/GenBank/DDBJ whole genome shotgun (WGS) entry which is preliminary data.</text>
</comment>
<feature type="non-terminal residue" evidence="2">
    <location>
        <position position="108"/>
    </location>
</feature>
<dbReference type="Proteomes" id="UP001233999">
    <property type="component" value="Unassembled WGS sequence"/>
</dbReference>
<feature type="transmembrane region" description="Helical" evidence="1">
    <location>
        <begin position="23"/>
        <end position="44"/>
    </location>
</feature>
<keyword evidence="3" id="KW-1185">Reference proteome</keyword>
<dbReference type="AlphaFoldDB" id="A0AAD8A0K0"/>
<name>A0AAD8A0K0_DIPPU</name>
<dbReference type="EMBL" id="JASPKZ010004552">
    <property type="protein sequence ID" value="KAJ9590167.1"/>
    <property type="molecule type" value="Genomic_DNA"/>
</dbReference>
<keyword evidence="1" id="KW-0472">Membrane</keyword>
<evidence type="ECO:0000313" key="2">
    <source>
        <dbReference type="EMBL" id="KAJ9590167.1"/>
    </source>
</evidence>
<organism evidence="2 3">
    <name type="scientific">Diploptera punctata</name>
    <name type="common">Pacific beetle cockroach</name>
    <dbReference type="NCBI Taxonomy" id="6984"/>
    <lineage>
        <taxon>Eukaryota</taxon>
        <taxon>Metazoa</taxon>
        <taxon>Ecdysozoa</taxon>
        <taxon>Arthropoda</taxon>
        <taxon>Hexapoda</taxon>
        <taxon>Insecta</taxon>
        <taxon>Pterygota</taxon>
        <taxon>Neoptera</taxon>
        <taxon>Polyneoptera</taxon>
        <taxon>Dictyoptera</taxon>
        <taxon>Blattodea</taxon>
        <taxon>Blaberoidea</taxon>
        <taxon>Blaberidae</taxon>
        <taxon>Diplopterinae</taxon>
        <taxon>Diploptera</taxon>
    </lineage>
</organism>
<reference evidence="2" key="2">
    <citation type="submission" date="2023-05" db="EMBL/GenBank/DDBJ databases">
        <authorList>
            <person name="Fouks B."/>
        </authorList>
    </citation>
    <scope>NUCLEOTIDE SEQUENCE</scope>
    <source>
        <strain evidence="2">Stay&amp;Tobe</strain>
        <tissue evidence="2">Testes</tissue>
    </source>
</reference>
<keyword evidence="1" id="KW-0812">Transmembrane</keyword>
<keyword evidence="1" id="KW-1133">Transmembrane helix</keyword>
<gene>
    <name evidence="2" type="ORF">L9F63_016706</name>
</gene>
<evidence type="ECO:0000256" key="1">
    <source>
        <dbReference type="SAM" id="Phobius"/>
    </source>
</evidence>
<sequence length="108" mass="12172">KSSYLLSICCNHSFIFMSLCPSIVSLSSSVSPLLFISISLFFHLSHIPCELQFSNYFSPFAMIFTFLTPNVARKFSSHALMVFSSGAFPPYSLRKQFVLVAEESTFCF</sequence>
<evidence type="ECO:0000313" key="3">
    <source>
        <dbReference type="Proteomes" id="UP001233999"/>
    </source>
</evidence>
<feature type="non-terminal residue" evidence="2">
    <location>
        <position position="1"/>
    </location>
</feature>
<reference evidence="2" key="1">
    <citation type="journal article" date="2023" name="IScience">
        <title>Live-bearing cockroach genome reveals convergent evolutionary mechanisms linked to viviparity in insects and beyond.</title>
        <authorList>
            <person name="Fouks B."/>
            <person name="Harrison M.C."/>
            <person name="Mikhailova A.A."/>
            <person name="Marchal E."/>
            <person name="English S."/>
            <person name="Carruthers M."/>
            <person name="Jennings E.C."/>
            <person name="Chiamaka E.L."/>
            <person name="Frigard R.A."/>
            <person name="Pippel M."/>
            <person name="Attardo G.M."/>
            <person name="Benoit J.B."/>
            <person name="Bornberg-Bauer E."/>
            <person name="Tobe S.S."/>
        </authorList>
    </citation>
    <scope>NUCLEOTIDE SEQUENCE</scope>
    <source>
        <strain evidence="2">Stay&amp;Tobe</strain>
    </source>
</reference>
<accession>A0AAD8A0K0</accession>
<protein>
    <submittedName>
        <fullName evidence="2">Uncharacterized protein</fullName>
    </submittedName>
</protein>
<proteinExistence type="predicted"/>